<evidence type="ECO:0000256" key="5">
    <source>
        <dbReference type="ARBA" id="ARBA00022741"/>
    </source>
</evidence>
<dbReference type="AlphaFoldDB" id="D5U8I9"/>
<evidence type="ECO:0000313" key="13">
    <source>
        <dbReference type="Proteomes" id="UP000001915"/>
    </source>
</evidence>
<feature type="coiled-coil region" evidence="9">
    <location>
        <begin position="545"/>
        <end position="572"/>
    </location>
</feature>
<dbReference type="InterPro" id="IPR029016">
    <property type="entry name" value="GAF-like_dom_sf"/>
</dbReference>
<evidence type="ECO:0000256" key="8">
    <source>
        <dbReference type="ARBA" id="ARBA00023012"/>
    </source>
</evidence>
<dbReference type="eggNOG" id="COG3706">
    <property type="taxonomic scope" value="Bacteria"/>
</dbReference>
<evidence type="ECO:0000256" key="10">
    <source>
        <dbReference type="SAM" id="Phobius"/>
    </source>
</evidence>
<dbReference type="SUPFAM" id="SSF55781">
    <property type="entry name" value="GAF domain-like"/>
    <property type="match status" value="3"/>
</dbReference>
<evidence type="ECO:0000256" key="1">
    <source>
        <dbReference type="ARBA" id="ARBA00000085"/>
    </source>
</evidence>
<evidence type="ECO:0000313" key="12">
    <source>
        <dbReference type="EMBL" id="ADG71012.1"/>
    </source>
</evidence>
<dbReference type="EC" id="2.7.13.3" evidence="2"/>
<keyword evidence="10" id="KW-0472">Membrane</keyword>
<keyword evidence="10" id="KW-1133">Transmembrane helix</keyword>
<dbReference type="Proteomes" id="UP000001915">
    <property type="component" value="Chromosome"/>
</dbReference>
<dbReference type="PANTHER" id="PTHR43065">
    <property type="entry name" value="SENSOR HISTIDINE KINASE"/>
    <property type="match status" value="1"/>
</dbReference>
<dbReference type="InterPro" id="IPR003661">
    <property type="entry name" value="HisK_dim/P_dom"/>
</dbReference>
<name>D5U8I9_BRAM5</name>
<evidence type="ECO:0000256" key="3">
    <source>
        <dbReference type="ARBA" id="ARBA00022553"/>
    </source>
</evidence>
<keyword evidence="4" id="KW-0808">Transferase</keyword>
<dbReference type="InterPro" id="IPR003594">
    <property type="entry name" value="HATPase_dom"/>
</dbReference>
<evidence type="ECO:0000256" key="6">
    <source>
        <dbReference type="ARBA" id="ARBA00022777"/>
    </source>
</evidence>
<dbReference type="GO" id="GO:0005524">
    <property type="term" value="F:ATP binding"/>
    <property type="evidence" value="ECO:0007669"/>
    <property type="project" value="UniProtKB-KW"/>
</dbReference>
<dbReference type="SUPFAM" id="SSF55874">
    <property type="entry name" value="ATPase domain of HSP90 chaperone/DNA topoisomerase II/histidine kinase"/>
    <property type="match status" value="1"/>
</dbReference>
<evidence type="ECO:0000256" key="2">
    <source>
        <dbReference type="ARBA" id="ARBA00012438"/>
    </source>
</evidence>
<proteinExistence type="predicted"/>
<sequence length="800" mass="92389">MEDRKSIDSFFSDLSMGLLFAENTNEIDRVVDLFLEKTCQYYGFDCGEVYFPKGDYLILRGVYGIDRYYVCKVDFPIEASHCKDVLYEQKIFIGGNINHTNIEVFSNYASIFVLPIFFYAHPIGVVVFRNKENRIEFYREIVDEIKNVIGHFAVYANNVLQSVTYKERDKQLKLLRELYLKLSDVDDFENNLNNLASDIANIFTASKAFIRLRDEDNNLYLRSSYGFPENFDYSIFEDNSYIEEYWDNNIFFINNAANNKYYKKFEGIINRSVLFNRIPVKKGCIGYIVVIDKIPDAVNPLGDFDINDLNLFNPLLANISSRISEHYNMIELSKANEKNTKHMSRLNTLYDISNILLERSKTEDILFLLLTITTIGDVFAFNRAFAFLYDKEFNVFRGRMCVAPKNAQDAGMIWSNMQNLNKYALREKLMLSFDKRSVEDAWDLNQQFLNTVIPNNENCRLFFDVFNNKNSINVLNVENNDEVNQIKKYTNIFGDYPFAIIPIMNSVNCIGMIVVDNPYNGKPIPEDDLDYLKMFGRQAAVALEYSSLYNEMEKNNNALKAAEKTLLDLKSLAIIGEMSSSMAHNLRNFIVPIAGFANRLVKVSKDETIKNYAQIIANEVENLENYIRRNLSFAKSINLEVDNIKIDDMIKYLTILSKEYIKKSGKNIKFYALKMTKEDAVRWDYDRMNEVVFNLIINAIDAIEDNNKECSFISVIFDDNAYRESMIDIIVENTDSYIEPDLAEKIFTPFFTTKSHGVGIGLAISKRIVEAHGGSMVLKSVNDSFKITTFFVSIPVSLNN</sequence>
<keyword evidence="7" id="KW-0067">ATP-binding</keyword>
<keyword evidence="8" id="KW-0902">Two-component regulatory system</keyword>
<dbReference type="GO" id="GO:0000155">
    <property type="term" value="F:phosphorelay sensor kinase activity"/>
    <property type="evidence" value="ECO:0007669"/>
    <property type="project" value="InterPro"/>
</dbReference>
<dbReference type="CDD" id="cd00082">
    <property type="entry name" value="HisKA"/>
    <property type="match status" value="1"/>
</dbReference>
<dbReference type="InterPro" id="IPR004358">
    <property type="entry name" value="Sig_transdc_His_kin-like_C"/>
</dbReference>
<keyword evidence="9" id="KW-0175">Coiled coil</keyword>
<dbReference type="PANTHER" id="PTHR43065:SF10">
    <property type="entry name" value="PEROXIDE STRESS-ACTIVATED HISTIDINE KINASE MAK3"/>
    <property type="match status" value="1"/>
</dbReference>
<dbReference type="InterPro" id="IPR036097">
    <property type="entry name" value="HisK_dim/P_sf"/>
</dbReference>
<dbReference type="STRING" id="526224.Bmur_0915"/>
<dbReference type="Gene3D" id="3.30.565.10">
    <property type="entry name" value="Histidine kinase-like ATPase, C-terminal domain"/>
    <property type="match status" value="1"/>
</dbReference>
<dbReference type="PRINTS" id="PR00344">
    <property type="entry name" value="BCTRLSENSOR"/>
</dbReference>
<dbReference type="OrthoDB" id="9804645at2"/>
<dbReference type="Pfam" id="PF02518">
    <property type="entry name" value="HATPase_c"/>
    <property type="match status" value="1"/>
</dbReference>
<dbReference type="InterPro" id="IPR005467">
    <property type="entry name" value="His_kinase_dom"/>
</dbReference>
<protein>
    <recommendedName>
        <fullName evidence="2">histidine kinase</fullName>
        <ecNumber evidence="2">2.7.13.3</ecNumber>
    </recommendedName>
</protein>
<dbReference type="InterPro" id="IPR003018">
    <property type="entry name" value="GAF"/>
</dbReference>
<evidence type="ECO:0000259" key="11">
    <source>
        <dbReference type="PROSITE" id="PS50109"/>
    </source>
</evidence>
<organism evidence="12 13">
    <name type="scientific">Brachyspira murdochii (strain ATCC 51284 / DSM 12563 / 56-150)</name>
    <name type="common">Serpulina murdochii</name>
    <dbReference type="NCBI Taxonomy" id="526224"/>
    <lineage>
        <taxon>Bacteria</taxon>
        <taxon>Pseudomonadati</taxon>
        <taxon>Spirochaetota</taxon>
        <taxon>Spirochaetia</taxon>
        <taxon>Brachyspirales</taxon>
        <taxon>Brachyspiraceae</taxon>
        <taxon>Brachyspira</taxon>
    </lineage>
</organism>
<gene>
    <name evidence="12" type="ordered locus">Bmur_0915</name>
</gene>
<dbReference type="Pfam" id="PF01590">
    <property type="entry name" value="GAF"/>
    <property type="match status" value="1"/>
</dbReference>
<feature type="domain" description="Histidine kinase" evidence="11">
    <location>
        <begin position="581"/>
        <end position="798"/>
    </location>
</feature>
<keyword evidence="6 12" id="KW-0418">Kinase</keyword>
<dbReference type="Gene3D" id="3.30.450.40">
    <property type="match status" value="3"/>
</dbReference>
<dbReference type="InterPro" id="IPR036890">
    <property type="entry name" value="HATPase_C_sf"/>
</dbReference>
<keyword evidence="10" id="KW-0812">Transmembrane</keyword>
<dbReference type="KEGG" id="brm:Bmur_0915"/>
<dbReference type="PROSITE" id="PS50109">
    <property type="entry name" value="HIS_KIN"/>
    <property type="match status" value="1"/>
</dbReference>
<feature type="transmembrane region" description="Helical" evidence="10">
    <location>
        <begin position="108"/>
        <end position="128"/>
    </location>
</feature>
<keyword evidence="3" id="KW-0597">Phosphoprotein</keyword>
<dbReference type="SUPFAM" id="SSF47384">
    <property type="entry name" value="Homodimeric domain of signal transducing histidine kinase"/>
    <property type="match status" value="1"/>
</dbReference>
<comment type="catalytic activity">
    <reaction evidence="1">
        <text>ATP + protein L-histidine = ADP + protein N-phospho-L-histidine.</text>
        <dbReference type="EC" id="2.7.13.3"/>
    </reaction>
</comment>
<dbReference type="eggNOG" id="COG4191">
    <property type="taxonomic scope" value="Bacteria"/>
</dbReference>
<feature type="transmembrane region" description="Helical" evidence="10">
    <location>
        <begin position="365"/>
        <end position="389"/>
    </location>
</feature>
<dbReference type="Gene3D" id="1.10.287.130">
    <property type="match status" value="1"/>
</dbReference>
<evidence type="ECO:0000256" key="9">
    <source>
        <dbReference type="SAM" id="Coils"/>
    </source>
</evidence>
<dbReference type="RefSeq" id="WP_013113438.1">
    <property type="nucleotide sequence ID" value="NC_014150.1"/>
</dbReference>
<evidence type="ECO:0000256" key="4">
    <source>
        <dbReference type="ARBA" id="ARBA00022679"/>
    </source>
</evidence>
<dbReference type="HOGENOM" id="CLU_018526_0_0_12"/>
<accession>D5U8I9</accession>
<evidence type="ECO:0000256" key="7">
    <source>
        <dbReference type="ARBA" id="ARBA00022840"/>
    </source>
</evidence>
<keyword evidence="5" id="KW-0547">Nucleotide-binding</keyword>
<reference evidence="12 13" key="1">
    <citation type="journal article" date="2010" name="Stand. Genomic Sci.">
        <title>Complete genome sequence of Brachyspira murdochii type strain (56-150).</title>
        <authorList>
            <person name="Pati A."/>
            <person name="Sikorski J."/>
            <person name="Gronow S."/>
            <person name="Munk C."/>
            <person name="Lapidus A."/>
            <person name="Copeland A."/>
            <person name="Glavina Del Tio T."/>
            <person name="Nolan M."/>
            <person name="Lucas S."/>
            <person name="Chen F."/>
            <person name="Tice H."/>
            <person name="Cheng J.F."/>
            <person name="Han C."/>
            <person name="Detter J.C."/>
            <person name="Bruce D."/>
            <person name="Tapia R."/>
            <person name="Goodwin L."/>
            <person name="Pitluck S."/>
            <person name="Liolios K."/>
            <person name="Ivanova N."/>
            <person name="Mavromatis K."/>
            <person name="Mikhailova N."/>
            <person name="Chen A."/>
            <person name="Palaniappan K."/>
            <person name="Land M."/>
            <person name="Hauser L."/>
            <person name="Chang Y.J."/>
            <person name="Jeffries C.D."/>
            <person name="Spring S."/>
            <person name="Rohde M."/>
            <person name="Goker M."/>
            <person name="Bristow J."/>
            <person name="Eisen J.A."/>
            <person name="Markowitz V."/>
            <person name="Hugenholtz P."/>
            <person name="Kyrpides N.C."/>
            <person name="Klenk H.P."/>
        </authorList>
    </citation>
    <scope>NUCLEOTIDE SEQUENCE [LARGE SCALE GENOMIC DNA]</scope>
    <source>
        <strain evidence="13">ATCC 51284 / DSM 12563 / 56-150</strain>
    </source>
</reference>
<dbReference type="SMART" id="SM00387">
    <property type="entry name" value="HATPase_c"/>
    <property type="match status" value="1"/>
</dbReference>
<dbReference type="EMBL" id="CP001959">
    <property type="protein sequence ID" value="ADG71012.1"/>
    <property type="molecule type" value="Genomic_DNA"/>
</dbReference>